<dbReference type="InterPro" id="IPR000792">
    <property type="entry name" value="Tscrpt_reg_LuxR_C"/>
</dbReference>
<organism evidence="6 7">
    <name type="scientific">Pontiella agarivorans</name>
    <dbReference type="NCBI Taxonomy" id="3038953"/>
    <lineage>
        <taxon>Bacteria</taxon>
        <taxon>Pseudomonadati</taxon>
        <taxon>Kiritimatiellota</taxon>
        <taxon>Kiritimatiellia</taxon>
        <taxon>Kiritimatiellales</taxon>
        <taxon>Pontiellaceae</taxon>
        <taxon>Pontiella</taxon>
    </lineage>
</organism>
<evidence type="ECO:0000256" key="3">
    <source>
        <dbReference type="PROSITE-ProRule" id="PRU00169"/>
    </source>
</evidence>
<dbReference type="Pfam" id="PF00072">
    <property type="entry name" value="Response_reg"/>
    <property type="match status" value="1"/>
</dbReference>
<reference evidence="6 7" key="1">
    <citation type="journal article" date="2024" name="Appl. Environ. Microbiol.">
        <title>Pontiella agarivorans sp. nov., a novel marine anaerobic bacterium capable of degrading macroalgal polysaccharides and fixing nitrogen.</title>
        <authorList>
            <person name="Liu N."/>
            <person name="Kivenson V."/>
            <person name="Peng X."/>
            <person name="Cui Z."/>
            <person name="Lankiewicz T.S."/>
            <person name="Gosselin K.M."/>
            <person name="English C.J."/>
            <person name="Blair E.M."/>
            <person name="O'Malley M.A."/>
            <person name="Valentine D.L."/>
        </authorList>
    </citation>
    <scope>NUCLEOTIDE SEQUENCE [LARGE SCALE GENOMIC DNA]</scope>
    <source>
        <strain evidence="6 7">NLcol2</strain>
    </source>
</reference>
<evidence type="ECO:0000259" key="4">
    <source>
        <dbReference type="PROSITE" id="PS50043"/>
    </source>
</evidence>
<dbReference type="PRINTS" id="PR00038">
    <property type="entry name" value="HTHLUXR"/>
</dbReference>
<keyword evidence="2" id="KW-0238">DNA-binding</keyword>
<dbReference type="CDD" id="cd06170">
    <property type="entry name" value="LuxR_C_like"/>
    <property type="match status" value="1"/>
</dbReference>
<feature type="domain" description="HTH luxR-type" evidence="4">
    <location>
        <begin position="138"/>
        <end position="203"/>
    </location>
</feature>
<evidence type="ECO:0000259" key="5">
    <source>
        <dbReference type="PROSITE" id="PS50110"/>
    </source>
</evidence>
<dbReference type="PROSITE" id="PS50043">
    <property type="entry name" value="HTH_LUXR_2"/>
    <property type="match status" value="1"/>
</dbReference>
<dbReference type="SUPFAM" id="SSF46894">
    <property type="entry name" value="C-terminal effector domain of the bipartite response regulators"/>
    <property type="match status" value="1"/>
</dbReference>
<dbReference type="PANTHER" id="PTHR43214:SF43">
    <property type="entry name" value="TWO-COMPONENT RESPONSE REGULATOR"/>
    <property type="match status" value="1"/>
</dbReference>
<dbReference type="InterPro" id="IPR001789">
    <property type="entry name" value="Sig_transdc_resp-reg_receiver"/>
</dbReference>
<sequence>MSDKISVMIVDDNGLLRVGLKDIISDEGDMTTVAEAATGEEAVGLYSECHPDVVTMDYRMPDLDGLEASKRILSQFPDAKILFLSTYEGEEDIWNAWQTGVAGYLSKADAYEHIIEAIREAAEGRSYFPAAIARKLEARKGQASLTPRELEVLKLIVAGNSNKEIMGELDLSASTVRVHVSNVLEKLGVLDRTQAAIAAVKRGIVHL</sequence>
<gene>
    <name evidence="6" type="ORF">P9H32_04100</name>
</gene>
<dbReference type="PANTHER" id="PTHR43214">
    <property type="entry name" value="TWO-COMPONENT RESPONSE REGULATOR"/>
    <property type="match status" value="1"/>
</dbReference>
<dbReference type="PROSITE" id="PS50110">
    <property type="entry name" value="RESPONSE_REGULATORY"/>
    <property type="match status" value="1"/>
</dbReference>
<feature type="domain" description="Response regulatory" evidence="5">
    <location>
        <begin position="6"/>
        <end position="122"/>
    </location>
</feature>
<dbReference type="SMART" id="SM00421">
    <property type="entry name" value="HTH_LUXR"/>
    <property type="match status" value="1"/>
</dbReference>
<dbReference type="InterPro" id="IPR058245">
    <property type="entry name" value="NreC/VraR/RcsB-like_REC"/>
</dbReference>
<dbReference type="Pfam" id="PF00196">
    <property type="entry name" value="GerE"/>
    <property type="match status" value="1"/>
</dbReference>
<comment type="caution">
    <text evidence="6">The sequence shown here is derived from an EMBL/GenBank/DDBJ whole genome shotgun (WGS) entry which is preliminary data.</text>
</comment>
<evidence type="ECO:0000313" key="6">
    <source>
        <dbReference type="EMBL" id="MDZ8117798.1"/>
    </source>
</evidence>
<dbReference type="InterPro" id="IPR016032">
    <property type="entry name" value="Sig_transdc_resp-reg_C-effctor"/>
</dbReference>
<dbReference type="SMART" id="SM00448">
    <property type="entry name" value="REC"/>
    <property type="match status" value="1"/>
</dbReference>
<dbReference type="RefSeq" id="WP_322607600.1">
    <property type="nucleotide sequence ID" value="NZ_JARVCO010000004.1"/>
</dbReference>
<name>A0ABU5MUD5_9BACT</name>
<proteinExistence type="predicted"/>
<dbReference type="InterPro" id="IPR039420">
    <property type="entry name" value="WalR-like"/>
</dbReference>
<keyword evidence="1 3" id="KW-0597">Phosphoprotein</keyword>
<dbReference type="CDD" id="cd17535">
    <property type="entry name" value="REC_NarL-like"/>
    <property type="match status" value="1"/>
</dbReference>
<evidence type="ECO:0000256" key="2">
    <source>
        <dbReference type="ARBA" id="ARBA00023125"/>
    </source>
</evidence>
<feature type="modified residue" description="4-aspartylphosphate" evidence="3">
    <location>
        <position position="57"/>
    </location>
</feature>
<dbReference type="SUPFAM" id="SSF52172">
    <property type="entry name" value="CheY-like"/>
    <property type="match status" value="1"/>
</dbReference>
<protein>
    <submittedName>
        <fullName evidence="6">Response regulator transcription factor</fullName>
    </submittedName>
</protein>
<keyword evidence="7" id="KW-1185">Reference proteome</keyword>
<evidence type="ECO:0000313" key="7">
    <source>
        <dbReference type="Proteomes" id="UP001290861"/>
    </source>
</evidence>
<evidence type="ECO:0000256" key="1">
    <source>
        <dbReference type="ARBA" id="ARBA00022553"/>
    </source>
</evidence>
<dbReference type="EMBL" id="JARVCO010000004">
    <property type="protein sequence ID" value="MDZ8117798.1"/>
    <property type="molecule type" value="Genomic_DNA"/>
</dbReference>
<accession>A0ABU5MUD5</accession>
<dbReference type="InterPro" id="IPR011006">
    <property type="entry name" value="CheY-like_superfamily"/>
</dbReference>
<dbReference type="Proteomes" id="UP001290861">
    <property type="component" value="Unassembled WGS sequence"/>
</dbReference>
<dbReference type="Gene3D" id="3.40.50.2300">
    <property type="match status" value="1"/>
</dbReference>